<feature type="non-terminal residue" evidence="3">
    <location>
        <position position="1"/>
    </location>
</feature>
<dbReference type="Proteomes" id="UP000885832">
    <property type="component" value="Unassembled WGS sequence"/>
</dbReference>
<evidence type="ECO:0000259" key="2">
    <source>
        <dbReference type="Pfam" id="PF00899"/>
    </source>
</evidence>
<dbReference type="GO" id="GO:0061503">
    <property type="term" value="F:tRNA threonylcarbamoyladenosine dehydratase"/>
    <property type="evidence" value="ECO:0007669"/>
    <property type="project" value="TreeGrafter"/>
</dbReference>
<sequence length="212" mass="23437">VGKLTFIDGDTVDVGNANRQLHTLTDTFDQSKVEVMAQRVRQINPDCDVNAIHEYMNMENMHDYLEGGYDYVVDALDSIKFKSNMIAYCKRNKIPIVATGGAGGLTDPAMIQVADLSKTFNDPLAAKVRSRLRGEFNFSRNPKRSFGVECIFSSQQQVYPKDDGSVSHEKPGIHGVSLDCRFGYGSACFVTASFGFMAASRAVNKTLKKRMA</sequence>
<evidence type="ECO:0000256" key="1">
    <source>
        <dbReference type="SAM" id="Phobius"/>
    </source>
</evidence>
<proteinExistence type="predicted"/>
<dbReference type="PANTHER" id="PTHR43267:SF1">
    <property type="entry name" value="TRNA THREONYLCARBAMOYLADENOSINE DEHYDRATASE"/>
    <property type="match status" value="1"/>
</dbReference>
<dbReference type="AlphaFoldDB" id="A0A832J6M9"/>
<dbReference type="GO" id="GO:0061504">
    <property type="term" value="P:cyclic threonylcarbamoyladenosine biosynthetic process"/>
    <property type="evidence" value="ECO:0007669"/>
    <property type="project" value="TreeGrafter"/>
</dbReference>
<organism evidence="3">
    <name type="scientific">Candidatus Tenderia electrophaga</name>
    <dbReference type="NCBI Taxonomy" id="1748243"/>
    <lineage>
        <taxon>Bacteria</taxon>
        <taxon>Pseudomonadati</taxon>
        <taxon>Pseudomonadota</taxon>
        <taxon>Gammaproteobacteria</taxon>
        <taxon>Candidatus Tenderiales</taxon>
        <taxon>Candidatus Tenderiaceae</taxon>
        <taxon>Candidatus Tenderia</taxon>
    </lineage>
</organism>
<name>A0A832J6M9_9GAMM</name>
<dbReference type="CDD" id="cd00755">
    <property type="entry name" value="YgdL_like"/>
    <property type="match status" value="1"/>
</dbReference>
<gene>
    <name evidence="3" type="ORF">ENJ65_04430</name>
</gene>
<evidence type="ECO:0000313" key="3">
    <source>
        <dbReference type="EMBL" id="HHJ80861.1"/>
    </source>
</evidence>
<dbReference type="EMBL" id="DRNF01000277">
    <property type="protein sequence ID" value="HHJ80861.1"/>
    <property type="molecule type" value="Genomic_DNA"/>
</dbReference>
<protein>
    <submittedName>
        <fullName evidence="3">tRNA threonylcarbamoyladenosine dehydratase</fullName>
    </submittedName>
</protein>
<reference evidence="3" key="1">
    <citation type="journal article" date="2020" name="mSystems">
        <title>Genome- and Community-Level Interaction Insights into Carbon Utilization and Element Cycling Functions of Hydrothermarchaeota in Hydrothermal Sediment.</title>
        <authorList>
            <person name="Zhou Z."/>
            <person name="Liu Y."/>
            <person name="Xu W."/>
            <person name="Pan J."/>
            <person name="Luo Z.H."/>
            <person name="Li M."/>
        </authorList>
    </citation>
    <scope>NUCLEOTIDE SEQUENCE [LARGE SCALE GENOMIC DNA]</scope>
    <source>
        <strain evidence="3">HyVt-505</strain>
    </source>
</reference>
<dbReference type="Gene3D" id="3.40.50.720">
    <property type="entry name" value="NAD(P)-binding Rossmann-like Domain"/>
    <property type="match status" value="1"/>
</dbReference>
<accession>A0A832J6M9</accession>
<dbReference type="InterPro" id="IPR035985">
    <property type="entry name" value="Ubiquitin-activating_enz"/>
</dbReference>
<dbReference type="SUPFAM" id="SSF69572">
    <property type="entry name" value="Activating enzymes of the ubiquitin-like proteins"/>
    <property type="match status" value="1"/>
</dbReference>
<keyword evidence="1" id="KW-0812">Transmembrane</keyword>
<dbReference type="PANTHER" id="PTHR43267">
    <property type="entry name" value="TRNA THREONYLCARBAMOYLADENOSINE DEHYDRATASE"/>
    <property type="match status" value="1"/>
</dbReference>
<dbReference type="InterPro" id="IPR045886">
    <property type="entry name" value="ThiF/MoeB/HesA"/>
</dbReference>
<dbReference type="Pfam" id="PF00899">
    <property type="entry name" value="ThiF"/>
    <property type="match status" value="1"/>
</dbReference>
<feature type="domain" description="THIF-type NAD/FAD binding fold" evidence="2">
    <location>
        <begin position="1"/>
        <end position="124"/>
    </location>
</feature>
<keyword evidence="1" id="KW-0472">Membrane</keyword>
<comment type="caution">
    <text evidence="3">The sequence shown here is derived from an EMBL/GenBank/DDBJ whole genome shotgun (WGS) entry which is preliminary data.</text>
</comment>
<keyword evidence="1" id="KW-1133">Transmembrane helix</keyword>
<feature type="transmembrane region" description="Helical" evidence="1">
    <location>
        <begin position="182"/>
        <end position="203"/>
    </location>
</feature>
<dbReference type="GO" id="GO:0008641">
    <property type="term" value="F:ubiquitin-like modifier activating enzyme activity"/>
    <property type="evidence" value="ECO:0007669"/>
    <property type="project" value="InterPro"/>
</dbReference>
<dbReference type="InterPro" id="IPR000594">
    <property type="entry name" value="ThiF_NAD_FAD-bd"/>
</dbReference>